<protein>
    <submittedName>
        <fullName evidence="2">Uncharacterized protein</fullName>
    </submittedName>
</protein>
<evidence type="ECO:0000313" key="2">
    <source>
        <dbReference type="EMBL" id="PZR12278.1"/>
    </source>
</evidence>
<dbReference type="EMBL" id="QFQP01000012">
    <property type="protein sequence ID" value="PZR12278.1"/>
    <property type="molecule type" value="Genomic_DNA"/>
</dbReference>
<proteinExistence type="predicted"/>
<organism evidence="2 3">
    <name type="scientific">Archangium gephyra</name>
    <dbReference type="NCBI Taxonomy" id="48"/>
    <lineage>
        <taxon>Bacteria</taxon>
        <taxon>Pseudomonadati</taxon>
        <taxon>Myxococcota</taxon>
        <taxon>Myxococcia</taxon>
        <taxon>Myxococcales</taxon>
        <taxon>Cystobacterineae</taxon>
        <taxon>Archangiaceae</taxon>
        <taxon>Archangium</taxon>
    </lineage>
</organism>
<reference evidence="2 3" key="1">
    <citation type="submission" date="2017-08" db="EMBL/GenBank/DDBJ databases">
        <title>Infants hospitalized years apart are colonized by the same room-sourced microbial strains.</title>
        <authorList>
            <person name="Brooks B."/>
            <person name="Olm M.R."/>
            <person name="Firek B.A."/>
            <person name="Baker R."/>
            <person name="Thomas B.C."/>
            <person name="Morowitz M.J."/>
            <person name="Banfield J.F."/>
        </authorList>
    </citation>
    <scope>NUCLEOTIDE SEQUENCE [LARGE SCALE GENOMIC DNA]</scope>
    <source>
        <strain evidence="2">S2_003_000_R2_14</strain>
    </source>
</reference>
<dbReference type="AlphaFoldDB" id="A0A2W5USU5"/>
<feature type="region of interest" description="Disordered" evidence="1">
    <location>
        <begin position="1"/>
        <end position="23"/>
    </location>
</feature>
<comment type="caution">
    <text evidence="2">The sequence shown here is derived from an EMBL/GenBank/DDBJ whole genome shotgun (WGS) entry which is preliminary data.</text>
</comment>
<sequence>MPGEHEPVPTSMQPLHETQEPPVHVWPPVHCAHALPPVPQRAGVVLVMQTPFSVQQPWGQSVALHV</sequence>
<accession>A0A2W5USU5</accession>
<dbReference type="Proteomes" id="UP000249061">
    <property type="component" value="Unassembled WGS sequence"/>
</dbReference>
<name>A0A2W5USU5_9BACT</name>
<evidence type="ECO:0000313" key="3">
    <source>
        <dbReference type="Proteomes" id="UP000249061"/>
    </source>
</evidence>
<evidence type="ECO:0000256" key="1">
    <source>
        <dbReference type="SAM" id="MobiDB-lite"/>
    </source>
</evidence>
<gene>
    <name evidence="2" type="ORF">DI536_15345</name>
</gene>